<feature type="compositionally biased region" description="Basic and acidic residues" evidence="2">
    <location>
        <begin position="48"/>
        <end position="57"/>
    </location>
</feature>
<keyword evidence="6" id="KW-1185">Reference proteome</keyword>
<proteinExistence type="predicted"/>
<feature type="region of interest" description="Disordered" evidence="2">
    <location>
        <begin position="89"/>
        <end position="119"/>
    </location>
</feature>
<dbReference type="InterPro" id="IPR036028">
    <property type="entry name" value="SH3-like_dom_sf"/>
</dbReference>
<dbReference type="SUPFAM" id="SSF50044">
    <property type="entry name" value="SH3-domain"/>
    <property type="match status" value="1"/>
</dbReference>
<evidence type="ECO:0000256" key="1">
    <source>
        <dbReference type="ARBA" id="ARBA00022443"/>
    </source>
</evidence>
<gene>
    <name evidence="5" type="ORF">M427DRAFT_139760</name>
</gene>
<feature type="domain" description="SH3" evidence="4">
    <location>
        <begin position="235"/>
        <end position="279"/>
    </location>
</feature>
<keyword evidence="3" id="KW-1133">Transmembrane helix</keyword>
<evidence type="ECO:0000313" key="5">
    <source>
        <dbReference type="EMBL" id="KXS10227.1"/>
    </source>
</evidence>
<feature type="region of interest" description="Disordered" evidence="2">
    <location>
        <begin position="45"/>
        <end position="75"/>
    </location>
</feature>
<evidence type="ECO:0000256" key="2">
    <source>
        <dbReference type="SAM" id="MobiDB-lite"/>
    </source>
</evidence>
<dbReference type="Gene3D" id="2.30.30.40">
    <property type="entry name" value="SH3 Domains"/>
    <property type="match status" value="1"/>
</dbReference>
<keyword evidence="3" id="KW-0812">Transmembrane</keyword>
<reference evidence="5 6" key="1">
    <citation type="journal article" date="2015" name="Genome Biol. Evol.">
        <title>Phylogenomic analyses indicate that early fungi evolved digesting cell walls of algal ancestors of land plants.</title>
        <authorList>
            <person name="Chang Y."/>
            <person name="Wang S."/>
            <person name="Sekimoto S."/>
            <person name="Aerts A.L."/>
            <person name="Choi C."/>
            <person name="Clum A."/>
            <person name="LaButti K.M."/>
            <person name="Lindquist E.A."/>
            <person name="Yee Ngan C."/>
            <person name="Ohm R.A."/>
            <person name="Salamov A.A."/>
            <person name="Grigoriev I.V."/>
            <person name="Spatafora J.W."/>
            <person name="Berbee M.L."/>
        </authorList>
    </citation>
    <scope>NUCLEOTIDE SEQUENCE [LARGE SCALE GENOMIC DNA]</scope>
    <source>
        <strain evidence="5 6">JEL478</strain>
    </source>
</reference>
<feature type="transmembrane region" description="Helical" evidence="3">
    <location>
        <begin position="18"/>
        <end position="40"/>
    </location>
</feature>
<name>A0A139A0B9_GONPJ</name>
<dbReference type="EMBL" id="KQ965832">
    <property type="protein sequence ID" value="KXS10227.1"/>
    <property type="molecule type" value="Genomic_DNA"/>
</dbReference>
<dbReference type="Pfam" id="PF00018">
    <property type="entry name" value="SH3_1"/>
    <property type="match status" value="1"/>
</dbReference>
<dbReference type="InterPro" id="IPR001452">
    <property type="entry name" value="SH3_domain"/>
</dbReference>
<organism evidence="5 6">
    <name type="scientific">Gonapodya prolifera (strain JEL478)</name>
    <name type="common">Monoblepharis prolifera</name>
    <dbReference type="NCBI Taxonomy" id="1344416"/>
    <lineage>
        <taxon>Eukaryota</taxon>
        <taxon>Fungi</taxon>
        <taxon>Fungi incertae sedis</taxon>
        <taxon>Chytridiomycota</taxon>
        <taxon>Chytridiomycota incertae sedis</taxon>
        <taxon>Monoblepharidomycetes</taxon>
        <taxon>Monoblepharidales</taxon>
        <taxon>Gonapodyaceae</taxon>
        <taxon>Gonapodya</taxon>
    </lineage>
</organism>
<evidence type="ECO:0000256" key="3">
    <source>
        <dbReference type="SAM" id="Phobius"/>
    </source>
</evidence>
<feature type="compositionally biased region" description="Polar residues" evidence="2">
    <location>
        <begin position="101"/>
        <end position="118"/>
    </location>
</feature>
<evidence type="ECO:0000259" key="4">
    <source>
        <dbReference type="Pfam" id="PF00018"/>
    </source>
</evidence>
<accession>A0A139A0B9</accession>
<dbReference type="AlphaFoldDB" id="A0A139A0B9"/>
<keyword evidence="1" id="KW-0728">SH3 domain</keyword>
<keyword evidence="3" id="KW-0472">Membrane</keyword>
<dbReference type="Proteomes" id="UP000070544">
    <property type="component" value="Unassembled WGS sequence"/>
</dbReference>
<evidence type="ECO:0000313" key="6">
    <source>
        <dbReference type="Proteomes" id="UP000070544"/>
    </source>
</evidence>
<sequence length="383" mass="40904">MDANSSTTTATPESNARLIGGAVGGSLGALGVLVGAIFYLRRKRARHSKDDPEERKTLPTAPPSRSPSTSPPQYSFVVPRKLTRLFSKSSFEPSVRKSSDNRNTFPSLQSSFSDNSPPSALVTPRIVIPSVADVTSLELPPPSHRGLPWSTQANVGTVVVSSENLDSLAPIPRIELENTLSNGNGQNEPNCIHVESANPPANHWFYSYAAELSKMDPNSTVASAPYAGEPLFFLVPFTPSQPDELWVAPGNEVAIATVFRDGWASGKNLSTGQFGYFPVDILNLEPIVPDLYRINFGTPGPSTIALFAPAPRSVSLYPHSREMGTALQFASSKPVVDVRGPGIDSNLLRSGMFSDTGTSFASDIFAQDGRSGDCILNDGVSVI</sequence>
<protein>
    <recommendedName>
        <fullName evidence="4">SH3 domain-containing protein</fullName>
    </recommendedName>
</protein>
<dbReference type="OrthoDB" id="5595608at2759"/>